<dbReference type="PROSITE" id="PS50262">
    <property type="entry name" value="G_PROTEIN_RECEP_F1_2"/>
    <property type="match status" value="1"/>
</dbReference>
<dbReference type="SMART" id="SM01381">
    <property type="entry name" value="7TM_GPCR_Srsx"/>
    <property type="match status" value="1"/>
</dbReference>
<dbReference type="Proteomes" id="UP000076502">
    <property type="component" value="Unassembled WGS sequence"/>
</dbReference>
<evidence type="ECO:0000256" key="9">
    <source>
        <dbReference type="ARBA" id="ARBA00023180"/>
    </source>
</evidence>
<evidence type="ECO:0000256" key="13">
    <source>
        <dbReference type="SAM" id="Phobius"/>
    </source>
</evidence>
<proteinExistence type="inferred from homology"/>
<keyword evidence="7 13" id="KW-0472">Membrane</keyword>
<feature type="region of interest" description="Disordered" evidence="12">
    <location>
        <begin position="234"/>
        <end position="260"/>
    </location>
</feature>
<feature type="domain" description="G-protein coupled receptors family 1 profile" evidence="14">
    <location>
        <begin position="40"/>
        <end position="437"/>
    </location>
</feature>
<dbReference type="AlphaFoldDB" id="A0A154PH52"/>
<dbReference type="InterPro" id="IPR000276">
    <property type="entry name" value="GPCR_Rhodpsn"/>
</dbReference>
<feature type="transmembrane region" description="Helical" evidence="13">
    <location>
        <begin position="418"/>
        <end position="440"/>
    </location>
</feature>
<name>A0A154PH52_DUFNO</name>
<keyword evidence="6 11" id="KW-0297">G-protein coupled receptor</keyword>
<evidence type="ECO:0000313" key="15">
    <source>
        <dbReference type="EMBL" id="KZC11173.1"/>
    </source>
</evidence>
<feature type="compositionally biased region" description="Polar residues" evidence="12">
    <location>
        <begin position="242"/>
        <end position="259"/>
    </location>
</feature>
<keyword evidence="16" id="KW-1185">Reference proteome</keyword>
<keyword evidence="5 13" id="KW-1133">Transmembrane helix</keyword>
<evidence type="ECO:0000256" key="11">
    <source>
        <dbReference type="RuleBase" id="RU000688"/>
    </source>
</evidence>
<feature type="transmembrane region" description="Helical" evidence="13">
    <location>
        <begin position="24"/>
        <end position="49"/>
    </location>
</feature>
<accession>A0A154PH52</accession>
<evidence type="ECO:0000256" key="3">
    <source>
        <dbReference type="ARBA" id="ARBA00022475"/>
    </source>
</evidence>
<keyword evidence="10 11" id="KW-0807">Transducer</keyword>
<evidence type="ECO:0000256" key="10">
    <source>
        <dbReference type="ARBA" id="ARBA00023224"/>
    </source>
</evidence>
<feature type="compositionally biased region" description="Polar residues" evidence="12">
    <location>
        <begin position="504"/>
        <end position="514"/>
    </location>
</feature>
<dbReference type="PANTHER" id="PTHR24248">
    <property type="entry name" value="ADRENERGIC RECEPTOR-RELATED G-PROTEIN COUPLED RECEPTOR"/>
    <property type="match status" value="1"/>
</dbReference>
<evidence type="ECO:0000256" key="5">
    <source>
        <dbReference type="ARBA" id="ARBA00022989"/>
    </source>
</evidence>
<feature type="transmembrane region" description="Helical" evidence="13">
    <location>
        <begin position="174"/>
        <end position="195"/>
    </location>
</feature>
<sequence length="514" mass="57617">MRELNATACAALYERVEWSGTWNLITLIVLAIVNVMVVLGNVLVILAVYHTSKLQNVTNTFIVSLAVADLMVGLAVLPFSATWEVFKVWIFGDLWCSIWLAVDVWMCTASILNLCAISLDRYLAVTRPVSYPQANSHPTYNMTFPQNGPFNTTKILVPVKPCPWICELTNDAGYVVYSALGSFYIPMLVMLFFYWRIYNAAVSTTKAINQGFRTTKGSKTLGSRFDEQRLTLRIHRGRGSVHNGSNNGSPRSPESNSRCSVKKEKIKISVSYPSTETLNTKCNTLERTPSRCSQVSVHYSNGQTQSQLCPTPRSTHLKVGGINRVGSTRRPSRRSSCESQMTGDEVSLRELGPGPEDKPRTVKMGKRNIKAQVRRFRMETKAAKTLGIIVGGFILCWLPFFTMYLVRAFCPNCIHPTVFSVLFWLGYCNSAINPCIYALFSKDFRFAFKRIICKCFCKRQTDGTRRGSDGSQLTVRNDRSPSYSIRMPQQGVSIDDSDPDPSSEPTLHSQSESR</sequence>
<dbReference type="Gene3D" id="1.20.1070.10">
    <property type="entry name" value="Rhodopsin 7-helix transmembrane proteins"/>
    <property type="match status" value="2"/>
</dbReference>
<dbReference type="OrthoDB" id="6358729at2759"/>
<evidence type="ECO:0000256" key="8">
    <source>
        <dbReference type="ARBA" id="ARBA00023170"/>
    </source>
</evidence>
<organism evidence="15 16">
    <name type="scientific">Dufourea novaeangliae</name>
    <name type="common">Sweat bee</name>
    <dbReference type="NCBI Taxonomy" id="178035"/>
    <lineage>
        <taxon>Eukaryota</taxon>
        <taxon>Metazoa</taxon>
        <taxon>Ecdysozoa</taxon>
        <taxon>Arthropoda</taxon>
        <taxon>Hexapoda</taxon>
        <taxon>Insecta</taxon>
        <taxon>Pterygota</taxon>
        <taxon>Neoptera</taxon>
        <taxon>Endopterygota</taxon>
        <taxon>Hymenoptera</taxon>
        <taxon>Apocrita</taxon>
        <taxon>Aculeata</taxon>
        <taxon>Apoidea</taxon>
        <taxon>Anthophila</taxon>
        <taxon>Halictidae</taxon>
        <taxon>Rophitinae</taxon>
        <taxon>Dufourea</taxon>
    </lineage>
</organism>
<feature type="region of interest" description="Disordered" evidence="12">
    <location>
        <begin position="461"/>
        <end position="514"/>
    </location>
</feature>
<evidence type="ECO:0000256" key="6">
    <source>
        <dbReference type="ARBA" id="ARBA00023040"/>
    </source>
</evidence>
<protein>
    <submittedName>
        <fullName evidence="15">Putative G-protein coupled receptor No9</fullName>
    </submittedName>
</protein>
<evidence type="ECO:0000313" key="16">
    <source>
        <dbReference type="Proteomes" id="UP000076502"/>
    </source>
</evidence>
<gene>
    <name evidence="15" type="ORF">WN55_02534</name>
</gene>
<dbReference type="PROSITE" id="PS00237">
    <property type="entry name" value="G_PROTEIN_RECEP_F1_1"/>
    <property type="match status" value="1"/>
</dbReference>
<dbReference type="Pfam" id="PF00001">
    <property type="entry name" value="7tm_1"/>
    <property type="match status" value="2"/>
</dbReference>
<keyword evidence="4 11" id="KW-0812">Transmembrane</keyword>
<reference evidence="15 16" key="1">
    <citation type="submission" date="2015-07" db="EMBL/GenBank/DDBJ databases">
        <title>The genome of Dufourea novaeangliae.</title>
        <authorList>
            <person name="Pan H."/>
            <person name="Kapheim K."/>
        </authorList>
    </citation>
    <scope>NUCLEOTIDE SEQUENCE [LARGE SCALE GENOMIC DNA]</scope>
    <source>
        <strain evidence="15">0120121106</strain>
        <tissue evidence="15">Whole body</tissue>
    </source>
</reference>
<dbReference type="STRING" id="178035.A0A154PH52"/>
<feature type="transmembrane region" description="Helical" evidence="13">
    <location>
        <begin position="385"/>
        <end position="406"/>
    </location>
</feature>
<dbReference type="InterPro" id="IPR017452">
    <property type="entry name" value="GPCR_Rhodpsn_7TM"/>
</dbReference>
<feature type="transmembrane region" description="Helical" evidence="13">
    <location>
        <begin position="61"/>
        <end position="86"/>
    </location>
</feature>
<keyword evidence="9" id="KW-0325">Glycoprotein</keyword>
<comment type="subcellular location">
    <subcellularLocation>
        <location evidence="1">Cell membrane</location>
        <topology evidence="1">Multi-pass membrane protein</topology>
    </subcellularLocation>
</comment>
<keyword evidence="3" id="KW-1003">Cell membrane</keyword>
<dbReference type="GO" id="GO:0004930">
    <property type="term" value="F:G protein-coupled receptor activity"/>
    <property type="evidence" value="ECO:0007669"/>
    <property type="project" value="UniProtKB-KW"/>
</dbReference>
<evidence type="ECO:0000256" key="1">
    <source>
        <dbReference type="ARBA" id="ARBA00004651"/>
    </source>
</evidence>
<dbReference type="GO" id="GO:0005886">
    <property type="term" value="C:plasma membrane"/>
    <property type="evidence" value="ECO:0007669"/>
    <property type="project" value="UniProtKB-SubCell"/>
</dbReference>
<dbReference type="EMBL" id="KQ434902">
    <property type="protein sequence ID" value="KZC11173.1"/>
    <property type="molecule type" value="Genomic_DNA"/>
</dbReference>
<dbReference type="SUPFAM" id="SSF81321">
    <property type="entry name" value="Family A G protein-coupled receptor-like"/>
    <property type="match status" value="1"/>
</dbReference>
<evidence type="ECO:0000256" key="7">
    <source>
        <dbReference type="ARBA" id="ARBA00023136"/>
    </source>
</evidence>
<feature type="compositionally biased region" description="Polar residues" evidence="12">
    <location>
        <begin position="469"/>
        <end position="483"/>
    </location>
</feature>
<evidence type="ECO:0000256" key="12">
    <source>
        <dbReference type="SAM" id="MobiDB-lite"/>
    </source>
</evidence>
<evidence type="ECO:0000259" key="14">
    <source>
        <dbReference type="PROSITE" id="PS50262"/>
    </source>
</evidence>
<keyword evidence="8 11" id="KW-0675">Receptor</keyword>
<dbReference type="PANTHER" id="PTHR24248:SF174">
    <property type="entry name" value="TYRAMINE_OCTOPAMINE RECEPTOR"/>
    <property type="match status" value="1"/>
</dbReference>
<dbReference type="CDD" id="cd15063">
    <property type="entry name" value="7tmA_Octopamine_R"/>
    <property type="match status" value="1"/>
</dbReference>
<evidence type="ECO:0000256" key="2">
    <source>
        <dbReference type="ARBA" id="ARBA00010663"/>
    </source>
</evidence>
<evidence type="ECO:0000256" key="4">
    <source>
        <dbReference type="ARBA" id="ARBA00022692"/>
    </source>
</evidence>
<dbReference type="PRINTS" id="PR00237">
    <property type="entry name" value="GPCRRHODOPSN"/>
</dbReference>
<comment type="similarity">
    <text evidence="2 11">Belongs to the G-protein coupled receptor 1 family.</text>
</comment>